<comment type="caution">
    <text evidence="2">The sequence shown here is derived from an EMBL/GenBank/DDBJ whole genome shotgun (WGS) entry which is preliminary data.</text>
</comment>
<evidence type="ECO:0000313" key="3">
    <source>
        <dbReference type="Proteomes" id="UP000056450"/>
    </source>
</evidence>
<reference evidence="2 3" key="1">
    <citation type="submission" date="2015-11" db="EMBL/GenBank/DDBJ databases">
        <title>Expanding the genomic diversity of Burkholderia species for the development of highly accurate diagnostics.</title>
        <authorList>
            <person name="Sahl J."/>
            <person name="Keim P."/>
            <person name="Wagner D."/>
        </authorList>
    </citation>
    <scope>NUCLEOTIDE SEQUENCE [LARGE SCALE GENOMIC DNA]</scope>
    <source>
        <strain evidence="2 3">RF32-BP12</strain>
    </source>
</reference>
<sequence>MIVIHGLAELGVSVQPNGRGEAMGTVANAREVLEKHPRFAGRFWLDMFHQEIFTTWDGSEPRRWADVDRIAIADVLQGEMGLFRFTPELVEQAVMVIAMKNQRDELRDWLKSLRWDETPRLDAWLANAAGVPQDDYHTAIARNFIISMVARGLAPGCKVDTMPVFEGSQGKGKSTLLSVLGGKFYAELTDSLDSKDFFVSIQGKWLVEIAELDAFRKSDVTRIKQVLSSQVDRFRPPYGKHSIDAPRRTVFAGTTNESDYLRDATGARRFWPALVGNVNLDWLRQNREQIFAEAVEHYQGHATWWEIPEQAHREHTDARREDDAWEASIADYCLGRTEVSIPDVLHVVGVDLAKQGKAEQARAGRVLKSLGYERKTVKRAGKAVKRWIKDEPEPDAPF</sequence>
<proteinExistence type="predicted"/>
<dbReference type="PANTHER" id="PTHR34985">
    <property type="entry name" value="SLR0554 PROTEIN"/>
    <property type="match status" value="1"/>
</dbReference>
<name>A0AAP1G9J1_9BURK</name>
<dbReference type="Pfam" id="PF05272">
    <property type="entry name" value="VapE-like_dom"/>
    <property type="match status" value="1"/>
</dbReference>
<evidence type="ECO:0000259" key="1">
    <source>
        <dbReference type="Pfam" id="PF05272"/>
    </source>
</evidence>
<evidence type="ECO:0000313" key="2">
    <source>
        <dbReference type="EMBL" id="KVA11925.1"/>
    </source>
</evidence>
<dbReference type="InterPro" id="IPR007936">
    <property type="entry name" value="VapE-like_dom"/>
</dbReference>
<dbReference type="EMBL" id="LOTQ01000003">
    <property type="protein sequence ID" value="KVA11925.1"/>
    <property type="molecule type" value="Genomic_DNA"/>
</dbReference>
<accession>A0AAP1G9J1</accession>
<organism evidence="2 3">
    <name type="scientific">Burkholderia latens</name>
    <dbReference type="NCBI Taxonomy" id="488446"/>
    <lineage>
        <taxon>Bacteria</taxon>
        <taxon>Pseudomonadati</taxon>
        <taxon>Pseudomonadota</taxon>
        <taxon>Betaproteobacteria</taxon>
        <taxon>Burkholderiales</taxon>
        <taxon>Burkholderiaceae</taxon>
        <taxon>Burkholderia</taxon>
        <taxon>Burkholderia cepacia complex</taxon>
    </lineage>
</organism>
<dbReference type="AlphaFoldDB" id="A0AAP1G9J1"/>
<dbReference type="Proteomes" id="UP000056450">
    <property type="component" value="Unassembled WGS sequence"/>
</dbReference>
<gene>
    <name evidence="2" type="ORF">WI41_07530</name>
</gene>
<feature type="domain" description="Virulence-associated protein E-like" evidence="1">
    <location>
        <begin position="110"/>
        <end position="317"/>
    </location>
</feature>
<protein>
    <recommendedName>
        <fullName evidence="1">Virulence-associated protein E-like domain-containing protein</fullName>
    </recommendedName>
</protein>
<dbReference type="PANTHER" id="PTHR34985:SF1">
    <property type="entry name" value="SLR0554 PROTEIN"/>
    <property type="match status" value="1"/>
</dbReference>